<accession>A0A165IF08</accession>
<name>A0A165IF08_9BASI</name>
<gene>
    <name evidence="1" type="ORF">CALCODRAFT_492549</name>
</gene>
<dbReference type="EMBL" id="KV423931">
    <property type="protein sequence ID" value="KZT60484.1"/>
    <property type="molecule type" value="Genomic_DNA"/>
</dbReference>
<reference evidence="1 2" key="1">
    <citation type="journal article" date="2016" name="Mol. Biol. Evol.">
        <title>Comparative Genomics of Early-Diverging Mushroom-Forming Fungi Provides Insights into the Origins of Lignocellulose Decay Capabilities.</title>
        <authorList>
            <person name="Nagy L.G."/>
            <person name="Riley R."/>
            <person name="Tritt A."/>
            <person name="Adam C."/>
            <person name="Daum C."/>
            <person name="Floudas D."/>
            <person name="Sun H."/>
            <person name="Yadav J.S."/>
            <person name="Pangilinan J."/>
            <person name="Larsson K.H."/>
            <person name="Matsuura K."/>
            <person name="Barry K."/>
            <person name="Labutti K."/>
            <person name="Kuo R."/>
            <person name="Ohm R.A."/>
            <person name="Bhattacharya S.S."/>
            <person name="Shirouzu T."/>
            <person name="Yoshinaga Y."/>
            <person name="Martin F.M."/>
            <person name="Grigoriev I.V."/>
            <person name="Hibbett D.S."/>
        </authorList>
    </citation>
    <scope>NUCLEOTIDE SEQUENCE [LARGE SCALE GENOMIC DNA]</scope>
    <source>
        <strain evidence="1 2">HHB12733</strain>
    </source>
</reference>
<proteinExistence type="predicted"/>
<dbReference type="AlphaFoldDB" id="A0A165IF08"/>
<keyword evidence="2" id="KW-1185">Reference proteome</keyword>
<protein>
    <submittedName>
        <fullName evidence="1">Uncharacterized protein</fullName>
    </submittedName>
</protein>
<evidence type="ECO:0000313" key="1">
    <source>
        <dbReference type="EMBL" id="KZT60484.1"/>
    </source>
</evidence>
<dbReference type="Proteomes" id="UP000076842">
    <property type="component" value="Unassembled WGS sequence"/>
</dbReference>
<organism evidence="1 2">
    <name type="scientific">Calocera cornea HHB12733</name>
    <dbReference type="NCBI Taxonomy" id="1353952"/>
    <lineage>
        <taxon>Eukaryota</taxon>
        <taxon>Fungi</taxon>
        <taxon>Dikarya</taxon>
        <taxon>Basidiomycota</taxon>
        <taxon>Agaricomycotina</taxon>
        <taxon>Dacrymycetes</taxon>
        <taxon>Dacrymycetales</taxon>
        <taxon>Dacrymycetaceae</taxon>
        <taxon>Calocera</taxon>
    </lineage>
</organism>
<evidence type="ECO:0000313" key="2">
    <source>
        <dbReference type="Proteomes" id="UP000076842"/>
    </source>
</evidence>
<sequence length="56" mass="5924">MIRPRFLRSVCRSTNSTPVPIQIPDGSPPGAGTGPFFPSLPRSILSPSIHPSPVSI</sequence>
<dbReference type="InParanoid" id="A0A165IF08"/>